<protein>
    <submittedName>
        <fullName evidence="10">S8 family serine peptidase</fullName>
    </submittedName>
</protein>
<organism evidence="10 11">
    <name type="scientific">Arthrobacter halodurans</name>
    <dbReference type="NCBI Taxonomy" id="516699"/>
    <lineage>
        <taxon>Bacteria</taxon>
        <taxon>Bacillati</taxon>
        <taxon>Actinomycetota</taxon>
        <taxon>Actinomycetes</taxon>
        <taxon>Micrococcales</taxon>
        <taxon>Micrococcaceae</taxon>
        <taxon>Arthrobacter</taxon>
    </lineage>
</organism>
<dbReference type="InterPro" id="IPR036852">
    <property type="entry name" value="Peptidase_S8/S53_dom_sf"/>
</dbReference>
<evidence type="ECO:0000256" key="1">
    <source>
        <dbReference type="ARBA" id="ARBA00011073"/>
    </source>
</evidence>
<feature type="domain" description="Peptidase S8/S53" evidence="6">
    <location>
        <begin position="188"/>
        <end position="670"/>
    </location>
</feature>
<evidence type="ECO:0000259" key="6">
    <source>
        <dbReference type="Pfam" id="PF00082"/>
    </source>
</evidence>
<keyword evidence="4 5" id="KW-0720">Serine protease</keyword>
<feature type="active site" description="Charge relay system" evidence="5">
    <location>
        <position position="296"/>
    </location>
</feature>
<keyword evidence="3 5" id="KW-0378">Hydrolase</keyword>
<feature type="domain" description="PA" evidence="7">
    <location>
        <begin position="470"/>
        <end position="540"/>
    </location>
</feature>
<dbReference type="SUPFAM" id="SSF52025">
    <property type="entry name" value="PA domain"/>
    <property type="match status" value="1"/>
</dbReference>
<evidence type="ECO:0000313" key="11">
    <source>
        <dbReference type="Proteomes" id="UP001575652"/>
    </source>
</evidence>
<evidence type="ECO:0000256" key="5">
    <source>
        <dbReference type="PROSITE-ProRule" id="PRU01240"/>
    </source>
</evidence>
<dbReference type="PRINTS" id="PR00723">
    <property type="entry name" value="SUBTILISIN"/>
</dbReference>
<sequence length="1036" mass="105119">MNHVSGQGGRLPKWRAVTAVAMGLPLLVTMGLGAQQAVGAPLTDTVESAPPALESFKDGNYIVLLKADPVASYDGGVAGIAATKPAKGKKLDMRAPNVKAYEAHLKKRQKAVAATQSVSAERTFTTAVNGFQADLTAEQAAELAKDKNVLSVSENVQYAPDYSSTDFLELRGKGGTWDTTYGGEGFAGKGVVVGVIDTGYEPGNAFLAGAPVRPLAPGASPAVGVPYRAADGQIAMLKSDGTTFKGECQVGEDFDGSLCNDKVVSARYFADDFTTYVPEANRAEEEVISPVDIGSHGTHTASTAAGNNNVKQVVDGRDFGSGSGVAPSAKVSVYKVCWEDKDPNTGGCYSSASVQAIEAAIVDGVDVLNYSISGNNNSFVDPVAMAFKNAAAAGVFVAASAGNSGPTVSTVNHASPWLTTVAAATFTSGLNGTVEMEDGTKYRGVSIAPREVEQTELVLAADAALAGAAKANLCLPGTIDPAKADGKIVVCDRGENARAEKSTVVGDAGAVGMVLVNVTAGSEDSDMHAVPTVHITGTEIKDQIAANPGITAALRNTDTTDLPATTFPQIAAFSSRGPSLAANSDLLKPDVAAPGVNVLAGVVPAAYAGNNYGFMSGTSMSAPHVAGFGALMLGKNPLWSPAAVKSAMMTTANDAVTADGSADTDNFATGAGMVDPKAMANPGLVYDHDVEDWNALINGEIQARDMNVASYALGGLAGEITVTRSVTALVPGKYTASANVPGVDVKVTPSKLTFKPGETKSFKVTFRNATAAAEKFTHGSLTWDFAGKGRGISVTSPVSVRPVTVVAPSVATFSGGAAGSGSIEVLGGVDKTVDLSVDGLAKADGTVIEKVPGLPLVLGSNASTGFKPVTVPAGATSATFAVNADDQADDWDLALYNAQTGAVLQAATASASEQIVLKNPAPGQYYIIGNLYATNDGGPATASLDFVALQGDAGNLTVTPDPLALTNGGTSTIDAAWSGLSTGTYFGSVVLGETGKAIAVQVNVGTSAAPAAEPLVVTGEDFAKLPKSTMENAFGK</sequence>
<dbReference type="InterPro" id="IPR010259">
    <property type="entry name" value="S8pro/Inhibitor_I9"/>
</dbReference>
<feature type="domain" description="Inhibitor I9" evidence="8">
    <location>
        <begin position="61"/>
        <end position="158"/>
    </location>
</feature>
<dbReference type="InterPro" id="IPR000209">
    <property type="entry name" value="Peptidase_S8/S53_dom"/>
</dbReference>
<dbReference type="Pfam" id="PF02225">
    <property type="entry name" value="PA"/>
    <property type="match status" value="1"/>
</dbReference>
<dbReference type="Gene3D" id="3.40.50.200">
    <property type="entry name" value="Peptidase S8/S53 domain"/>
    <property type="match status" value="1"/>
</dbReference>
<evidence type="ECO:0000259" key="9">
    <source>
        <dbReference type="Pfam" id="PF17766"/>
    </source>
</evidence>
<dbReference type="InterPro" id="IPR015500">
    <property type="entry name" value="Peptidase_S8_subtilisin-rel"/>
</dbReference>
<accession>A0ABV4UNE3</accession>
<feature type="active site" description="Charge relay system" evidence="5">
    <location>
        <position position="197"/>
    </location>
</feature>
<keyword evidence="2 5" id="KW-0645">Protease</keyword>
<dbReference type="InterPro" id="IPR037045">
    <property type="entry name" value="S8pro/Inhibitor_I9_sf"/>
</dbReference>
<dbReference type="CDD" id="cd02120">
    <property type="entry name" value="PA_subtilisin_like"/>
    <property type="match status" value="1"/>
</dbReference>
<gene>
    <name evidence="10" type="ORF">ACETWP_08565</name>
</gene>
<dbReference type="Gene3D" id="2.60.40.2310">
    <property type="match status" value="1"/>
</dbReference>
<dbReference type="Gene3D" id="3.30.70.80">
    <property type="entry name" value="Peptidase S8 propeptide/proteinase inhibitor I9"/>
    <property type="match status" value="1"/>
</dbReference>
<dbReference type="PANTHER" id="PTHR10795">
    <property type="entry name" value="PROPROTEIN CONVERTASE SUBTILISIN/KEXIN"/>
    <property type="match status" value="1"/>
</dbReference>
<dbReference type="Pfam" id="PF05922">
    <property type="entry name" value="Inhibitor_I9"/>
    <property type="match status" value="1"/>
</dbReference>
<dbReference type="InterPro" id="IPR046450">
    <property type="entry name" value="PA_dom_sf"/>
</dbReference>
<comment type="caution">
    <text evidence="10">The sequence shown here is derived from an EMBL/GenBank/DDBJ whole genome shotgun (WGS) entry which is preliminary data.</text>
</comment>
<evidence type="ECO:0000259" key="7">
    <source>
        <dbReference type="Pfam" id="PF02225"/>
    </source>
</evidence>
<dbReference type="InterPro" id="IPR045051">
    <property type="entry name" value="SBT"/>
</dbReference>
<proteinExistence type="inferred from homology"/>
<dbReference type="Gene3D" id="3.50.30.30">
    <property type="match status" value="1"/>
</dbReference>
<dbReference type="Proteomes" id="UP001575652">
    <property type="component" value="Unassembled WGS sequence"/>
</dbReference>
<dbReference type="EMBL" id="JBHDLJ010000005">
    <property type="protein sequence ID" value="MFB0834639.1"/>
    <property type="molecule type" value="Genomic_DNA"/>
</dbReference>
<feature type="domain" description="Subtilisin-like protease fibronectin type-III" evidence="9">
    <location>
        <begin position="705"/>
        <end position="800"/>
    </location>
</feature>
<evidence type="ECO:0000259" key="8">
    <source>
        <dbReference type="Pfam" id="PF05922"/>
    </source>
</evidence>
<dbReference type="Gene3D" id="2.60.120.380">
    <property type="match status" value="1"/>
</dbReference>
<dbReference type="InterPro" id="IPR041469">
    <property type="entry name" value="Subtilisin-like_FN3"/>
</dbReference>
<dbReference type="PROSITE" id="PS00138">
    <property type="entry name" value="SUBTILASE_SER"/>
    <property type="match status" value="1"/>
</dbReference>
<comment type="similarity">
    <text evidence="1 5">Belongs to the peptidase S8 family.</text>
</comment>
<dbReference type="Pfam" id="PF00082">
    <property type="entry name" value="Peptidase_S8"/>
    <property type="match status" value="1"/>
</dbReference>
<keyword evidence="11" id="KW-1185">Reference proteome</keyword>
<evidence type="ECO:0000256" key="2">
    <source>
        <dbReference type="ARBA" id="ARBA00022670"/>
    </source>
</evidence>
<dbReference type="RefSeq" id="WP_373971812.1">
    <property type="nucleotide sequence ID" value="NZ_JBHDLJ010000005.1"/>
</dbReference>
<dbReference type="PROSITE" id="PS51892">
    <property type="entry name" value="SUBTILASE"/>
    <property type="match status" value="1"/>
</dbReference>
<dbReference type="SUPFAM" id="SSF52743">
    <property type="entry name" value="Subtilisin-like"/>
    <property type="match status" value="1"/>
</dbReference>
<evidence type="ECO:0000256" key="3">
    <source>
        <dbReference type="ARBA" id="ARBA00022801"/>
    </source>
</evidence>
<dbReference type="InterPro" id="IPR023828">
    <property type="entry name" value="Peptidase_S8_Ser-AS"/>
</dbReference>
<name>A0ABV4UNE3_9MICC</name>
<dbReference type="Pfam" id="PF17766">
    <property type="entry name" value="fn3_6"/>
    <property type="match status" value="1"/>
</dbReference>
<dbReference type="InterPro" id="IPR003137">
    <property type="entry name" value="PA_domain"/>
</dbReference>
<reference evidence="10 11" key="1">
    <citation type="submission" date="2024-09" db="EMBL/GenBank/DDBJ databases">
        <authorList>
            <person name="Salinas-Garcia M.A."/>
            <person name="Prieme A."/>
        </authorList>
    </citation>
    <scope>NUCLEOTIDE SEQUENCE [LARGE SCALE GENOMIC DNA]</scope>
    <source>
        <strain evidence="10 11">DSM 21081</strain>
    </source>
</reference>
<feature type="active site" description="Charge relay system" evidence="5">
    <location>
        <position position="619"/>
    </location>
</feature>
<evidence type="ECO:0000256" key="4">
    <source>
        <dbReference type="ARBA" id="ARBA00022825"/>
    </source>
</evidence>
<evidence type="ECO:0000313" key="10">
    <source>
        <dbReference type="EMBL" id="MFB0834639.1"/>
    </source>
</evidence>